<proteinExistence type="predicted"/>
<protein>
    <submittedName>
        <fullName evidence="1">Uncharacterized protein</fullName>
    </submittedName>
</protein>
<comment type="caution">
    <text evidence="1">The sequence shown here is derived from an EMBL/GenBank/DDBJ whole genome shotgun (WGS) entry which is preliminary data.</text>
</comment>
<sequence length="145" mass="16511">MRNNFSPEEALTMKIFHSGIVAFEDSKDSKVFQITLGGALSFIDCMDPNSTQLMEITKMQMKHFLTDGKLPLGDSQFIQNQELEKKQLEKLKEMKMGGCVLKCVLESQNYVLAVGLKYNANTIFNRVGKEDSASLLIKLEHDFYY</sequence>
<reference evidence="1 2" key="1">
    <citation type="journal article" date="2018" name="BMC Genomics">
        <title>The genome of Naegleria lovaniensis, the basis for a comparative approach to unravel pathogenicity factors of the human pathogenic amoeba N. fowleri.</title>
        <authorList>
            <person name="Liechti N."/>
            <person name="Schurch N."/>
            <person name="Bruggmann R."/>
            <person name="Wittwer M."/>
        </authorList>
    </citation>
    <scope>NUCLEOTIDE SEQUENCE [LARGE SCALE GENOMIC DNA]</scope>
    <source>
        <strain evidence="1 2">ATCC 30569</strain>
    </source>
</reference>
<keyword evidence="2" id="KW-1185">Reference proteome</keyword>
<dbReference type="Proteomes" id="UP000816034">
    <property type="component" value="Unassembled WGS sequence"/>
</dbReference>
<gene>
    <name evidence="1" type="ORF">C9374_008925</name>
</gene>
<evidence type="ECO:0000313" key="1">
    <source>
        <dbReference type="EMBL" id="KAG2377840.1"/>
    </source>
</evidence>
<name>A0AA88GJB0_NAELO</name>
<evidence type="ECO:0000313" key="2">
    <source>
        <dbReference type="Proteomes" id="UP000816034"/>
    </source>
</evidence>
<dbReference type="GeneID" id="68101379"/>
<organism evidence="1 2">
    <name type="scientific">Naegleria lovaniensis</name>
    <name type="common">Amoeba</name>
    <dbReference type="NCBI Taxonomy" id="51637"/>
    <lineage>
        <taxon>Eukaryota</taxon>
        <taxon>Discoba</taxon>
        <taxon>Heterolobosea</taxon>
        <taxon>Tetramitia</taxon>
        <taxon>Eutetramitia</taxon>
        <taxon>Vahlkampfiidae</taxon>
        <taxon>Naegleria</taxon>
    </lineage>
</organism>
<dbReference type="EMBL" id="PYSW02000036">
    <property type="protein sequence ID" value="KAG2377840.1"/>
    <property type="molecule type" value="Genomic_DNA"/>
</dbReference>
<dbReference type="RefSeq" id="XP_044545102.1">
    <property type="nucleotide sequence ID" value="XM_044699055.1"/>
</dbReference>
<accession>A0AA88GJB0</accession>
<dbReference type="AlphaFoldDB" id="A0AA88GJB0"/>